<evidence type="ECO:0000259" key="3">
    <source>
        <dbReference type="Pfam" id="PF18049"/>
    </source>
</evidence>
<evidence type="ECO:0000313" key="5">
    <source>
        <dbReference type="Proteomes" id="UP000198323"/>
    </source>
</evidence>
<feature type="region of interest" description="Disordered" evidence="1">
    <location>
        <begin position="32"/>
        <end position="52"/>
    </location>
</feature>
<evidence type="ECO:0000256" key="2">
    <source>
        <dbReference type="SAM" id="Phobius"/>
    </source>
</evidence>
<dbReference type="PANTHER" id="PTHR10133">
    <property type="entry name" value="DNA POLYMERASE I"/>
    <property type="match status" value="1"/>
</dbReference>
<dbReference type="InterPro" id="IPR036397">
    <property type="entry name" value="RNaseH_sf"/>
</dbReference>
<dbReference type="AlphaFoldDB" id="A0A226MWW9"/>
<dbReference type="GO" id="GO:0003676">
    <property type="term" value="F:nucleic acid binding"/>
    <property type="evidence" value="ECO:0007669"/>
    <property type="project" value="InterPro"/>
</dbReference>
<keyword evidence="2" id="KW-0812">Transmembrane</keyword>
<proteinExistence type="predicted"/>
<dbReference type="Proteomes" id="UP000198323">
    <property type="component" value="Unassembled WGS sequence"/>
</dbReference>
<dbReference type="PANTHER" id="PTHR10133:SF27">
    <property type="entry name" value="DNA POLYMERASE NU"/>
    <property type="match status" value="1"/>
</dbReference>
<feature type="transmembrane region" description="Helical" evidence="2">
    <location>
        <begin position="279"/>
        <end position="301"/>
    </location>
</feature>
<organism evidence="4 5">
    <name type="scientific">Callipepla squamata</name>
    <name type="common">Scaled quail</name>
    <dbReference type="NCBI Taxonomy" id="9009"/>
    <lineage>
        <taxon>Eukaryota</taxon>
        <taxon>Metazoa</taxon>
        <taxon>Chordata</taxon>
        <taxon>Craniata</taxon>
        <taxon>Vertebrata</taxon>
        <taxon>Euteleostomi</taxon>
        <taxon>Archelosauria</taxon>
        <taxon>Archosauria</taxon>
        <taxon>Dinosauria</taxon>
        <taxon>Saurischia</taxon>
        <taxon>Theropoda</taxon>
        <taxon>Coelurosauria</taxon>
        <taxon>Aves</taxon>
        <taxon>Neognathae</taxon>
        <taxon>Galloanserae</taxon>
        <taxon>Galliformes</taxon>
        <taxon>Odontophoridae</taxon>
        <taxon>Callipepla</taxon>
    </lineage>
</organism>
<dbReference type="EMBL" id="MCFN01000373">
    <property type="protein sequence ID" value="OXB59771.1"/>
    <property type="molecule type" value="Genomic_DNA"/>
</dbReference>
<dbReference type="Pfam" id="PF18049">
    <property type="entry name" value="DNA_pol_P_Exo"/>
    <property type="match status" value="1"/>
</dbReference>
<dbReference type="STRING" id="9009.A0A226MWW9"/>
<feature type="domain" description="DNA polymerase nu pseudo-exo" evidence="3">
    <location>
        <begin position="69"/>
        <end position="106"/>
    </location>
</feature>
<comment type="caution">
    <text evidence="4">The sequence shown here is derived from an EMBL/GenBank/DDBJ whole genome shotgun (WGS) entry which is preliminary data.</text>
</comment>
<keyword evidence="2" id="KW-1133">Transmembrane helix</keyword>
<sequence length="325" mass="37042">MERYASYIGCEVSEVPLSDTAQRIMSALQSIPTGVQSSRNNNQSKEKMKENKLADKDADLKNEKASTLSLGCEEKRELIANIKKAVAFVTTMIFLDGSSQLNSEQHQSLVVNLQKLYSIMMGLARDLQVQGLWKLFCSLELPLIKVLAVMETHKIHVNKQELKKTSEILGVLFEKLKLHKLCEKIPKTERQQVASTSEVVVRSDALEDHRQKTIDNPISPHTLFLVFSWKSFPVLHILSLSEMGREMKCKGLSKLQDLHPLPKIMLEYRQFTLTKLEEYIFFSMYVIILFLGAGGGCYFYLTAGIYLSYMESDRNCDWQAFIQAS</sequence>
<gene>
    <name evidence="4" type="ORF">ASZ78_014910</name>
</gene>
<dbReference type="GO" id="GO:0006261">
    <property type="term" value="P:DNA-templated DNA replication"/>
    <property type="evidence" value="ECO:0007669"/>
    <property type="project" value="InterPro"/>
</dbReference>
<feature type="compositionally biased region" description="Polar residues" evidence="1">
    <location>
        <begin position="32"/>
        <end position="43"/>
    </location>
</feature>
<evidence type="ECO:0000256" key="1">
    <source>
        <dbReference type="SAM" id="MobiDB-lite"/>
    </source>
</evidence>
<dbReference type="OrthoDB" id="275278at2759"/>
<dbReference type="GO" id="GO:0003887">
    <property type="term" value="F:DNA-directed DNA polymerase activity"/>
    <property type="evidence" value="ECO:0007669"/>
    <property type="project" value="InterPro"/>
</dbReference>
<name>A0A226MWW9_CALSU</name>
<dbReference type="Gene3D" id="3.30.420.10">
    <property type="entry name" value="Ribonuclease H-like superfamily/Ribonuclease H"/>
    <property type="match status" value="1"/>
</dbReference>
<keyword evidence="5" id="KW-1185">Reference proteome</keyword>
<dbReference type="InterPro" id="IPR002298">
    <property type="entry name" value="DNA_polymerase_A"/>
</dbReference>
<dbReference type="GO" id="GO:0006302">
    <property type="term" value="P:double-strand break repair"/>
    <property type="evidence" value="ECO:0007669"/>
    <property type="project" value="TreeGrafter"/>
</dbReference>
<accession>A0A226MWW9</accession>
<reference evidence="4 5" key="1">
    <citation type="submission" date="2016-07" db="EMBL/GenBank/DDBJ databases">
        <title>Disparate Historic Effective Population Sizes Predicted by Modern Levels of Genome Diversity for the Scaled Quail (Callipepla squamata) and the Northern Bobwhite (Colinus virginianus): Inferences from First and Second Generation Draft Genome Assemblies for Sympatric New World Quail.</title>
        <authorList>
            <person name="Oldeschulte D.L."/>
            <person name="Halley Y.A."/>
            <person name="Bhattarai E.K."/>
            <person name="Brashear W.A."/>
            <person name="Hill J."/>
            <person name="Metz R.P."/>
            <person name="Johnson C.D."/>
            <person name="Rollins D."/>
            <person name="Peterson M.J."/>
            <person name="Bickhart D.M."/>
            <person name="Decker J.E."/>
            <person name="Seabury C.M."/>
        </authorList>
    </citation>
    <scope>NUCLEOTIDE SEQUENCE [LARGE SCALE GENOMIC DNA]</scope>
    <source>
        <strain evidence="4 5">Texas</strain>
        <tissue evidence="4">Leg muscle</tissue>
    </source>
</reference>
<dbReference type="InterPro" id="IPR040940">
    <property type="entry name" value="DNA_pol_P_Exo"/>
</dbReference>
<keyword evidence="2" id="KW-0472">Membrane</keyword>
<evidence type="ECO:0000313" key="4">
    <source>
        <dbReference type="EMBL" id="OXB59771.1"/>
    </source>
</evidence>
<feature type="non-terminal residue" evidence="4">
    <location>
        <position position="325"/>
    </location>
</feature>
<protein>
    <recommendedName>
        <fullName evidence="3">DNA polymerase nu pseudo-exo domain-containing protein</fullName>
    </recommendedName>
</protein>